<evidence type="ECO:0000313" key="3">
    <source>
        <dbReference type="Proteomes" id="UP000287651"/>
    </source>
</evidence>
<organism evidence="2 3">
    <name type="scientific">Ensete ventricosum</name>
    <name type="common">Abyssinian banana</name>
    <name type="synonym">Musa ensete</name>
    <dbReference type="NCBI Taxonomy" id="4639"/>
    <lineage>
        <taxon>Eukaryota</taxon>
        <taxon>Viridiplantae</taxon>
        <taxon>Streptophyta</taxon>
        <taxon>Embryophyta</taxon>
        <taxon>Tracheophyta</taxon>
        <taxon>Spermatophyta</taxon>
        <taxon>Magnoliopsida</taxon>
        <taxon>Liliopsida</taxon>
        <taxon>Zingiberales</taxon>
        <taxon>Musaceae</taxon>
        <taxon>Ensete</taxon>
    </lineage>
</organism>
<proteinExistence type="predicted"/>
<reference evidence="2 3" key="1">
    <citation type="journal article" date="2014" name="Agronomy (Basel)">
        <title>A Draft Genome Sequence for Ensete ventricosum, the Drought-Tolerant Tree Against Hunger.</title>
        <authorList>
            <person name="Harrison J."/>
            <person name="Moore K.A."/>
            <person name="Paszkiewicz K."/>
            <person name="Jones T."/>
            <person name="Grant M."/>
            <person name="Ambacheew D."/>
            <person name="Muzemil S."/>
            <person name="Studholme D.J."/>
        </authorList>
    </citation>
    <scope>NUCLEOTIDE SEQUENCE [LARGE SCALE GENOMIC DNA]</scope>
</reference>
<gene>
    <name evidence="2" type="ORF">B296_00017162</name>
</gene>
<protein>
    <submittedName>
        <fullName evidence="2">Uncharacterized protein</fullName>
    </submittedName>
</protein>
<dbReference type="Proteomes" id="UP000287651">
    <property type="component" value="Unassembled WGS sequence"/>
</dbReference>
<dbReference type="EMBL" id="AMZH03007409">
    <property type="protein sequence ID" value="RRT61373.1"/>
    <property type="molecule type" value="Genomic_DNA"/>
</dbReference>
<dbReference type="AlphaFoldDB" id="A0A426ZBQ1"/>
<feature type="region of interest" description="Disordered" evidence="1">
    <location>
        <begin position="16"/>
        <end position="56"/>
    </location>
</feature>
<name>A0A426ZBQ1_ENSVE</name>
<evidence type="ECO:0000256" key="1">
    <source>
        <dbReference type="SAM" id="MobiDB-lite"/>
    </source>
</evidence>
<evidence type="ECO:0000313" key="2">
    <source>
        <dbReference type="EMBL" id="RRT61373.1"/>
    </source>
</evidence>
<feature type="compositionally biased region" description="Low complexity" evidence="1">
    <location>
        <begin position="20"/>
        <end position="38"/>
    </location>
</feature>
<accession>A0A426ZBQ1</accession>
<comment type="caution">
    <text evidence="2">The sequence shown here is derived from an EMBL/GenBank/DDBJ whole genome shotgun (WGS) entry which is preliminary data.</text>
</comment>
<sequence>MSQLTLGFGVKIQTYPEKPSTGGTTVDVGGTTSDVGRTTAEKLPRKQGTGSSTVGHARIPGLWRFNRRPGQYNRRPGRYNRRLLPGFLGDGGTTAKIFG</sequence>